<dbReference type="CDD" id="cd08010">
    <property type="entry name" value="MltG_like"/>
    <property type="match status" value="1"/>
</dbReference>
<comment type="similarity">
    <text evidence="7">Belongs to the transglycosylase MltG family.</text>
</comment>
<keyword evidence="4 7" id="KW-0472">Membrane</keyword>
<dbReference type="HAMAP" id="MF_02065">
    <property type="entry name" value="MltG"/>
    <property type="match status" value="1"/>
</dbReference>
<dbReference type="NCBIfam" id="TIGR00247">
    <property type="entry name" value="endolytic transglycosylase MltG"/>
    <property type="match status" value="1"/>
</dbReference>
<comment type="function">
    <text evidence="7">Functions as a peptidoglycan terminase that cleaves nascent peptidoglycan strands endolytically to terminate their elongation.</text>
</comment>
<evidence type="ECO:0000256" key="7">
    <source>
        <dbReference type="HAMAP-Rule" id="MF_02065"/>
    </source>
</evidence>
<name>A0A1G6JV41_9MICO</name>
<feature type="transmembrane region" description="Helical" evidence="7">
    <location>
        <begin position="42"/>
        <end position="61"/>
    </location>
</feature>
<keyword evidence="6 7" id="KW-0961">Cell wall biogenesis/degradation</keyword>
<protein>
    <recommendedName>
        <fullName evidence="7">Endolytic murein transglycosylase</fullName>
        <ecNumber evidence="7">4.2.2.29</ecNumber>
    </recommendedName>
    <alternativeName>
        <fullName evidence="7">Peptidoglycan lytic transglycosylase</fullName>
    </alternativeName>
    <alternativeName>
        <fullName evidence="7">Peptidoglycan polymerization terminase</fullName>
    </alternativeName>
</protein>
<sequence length="393" mass="41739">MNDLFEGPTHVEHPHGEEHLSRAEKRELRAERKRAAKRRRRALISVLVAVVLIGAGGYFVWTKGTAFFDDFDPFGSSAPDEIIDYPGPGTGEVQVTVAAGAAGSQIGQTLAESGVVASAKAFTAAYTANPNAASIQPGTYNLFKEMKASDAVTALLDPANRADFIVEIPNGFNKAKTIARIVKVTGFAEADVTAAMADAAGIGLPAEAGGNAEGWLAPARYEFGLDSTPTQMIAQMVAGTVATLDSLAVPIENRQTLLTTASIVEKEAGTDADRPLMASVINNRLAIDMKLQMDATLHYFLGTTDDASSTTADTEVDNPYNTYKYAGLPPGPIASPSVASLQAVLTPADTDYLYWVAVDPVNKVTKFAATFAEHEANKKLYDAWRAEHNAAKD</sequence>
<feature type="region of interest" description="Disordered" evidence="8">
    <location>
        <begin position="1"/>
        <end position="26"/>
    </location>
</feature>
<evidence type="ECO:0000256" key="2">
    <source>
        <dbReference type="ARBA" id="ARBA00022692"/>
    </source>
</evidence>
<dbReference type="EMBL" id="FMYH01000002">
    <property type="protein sequence ID" value="SDC21856.1"/>
    <property type="molecule type" value="Genomic_DNA"/>
</dbReference>
<dbReference type="EC" id="4.2.2.29" evidence="7"/>
<evidence type="ECO:0000256" key="1">
    <source>
        <dbReference type="ARBA" id="ARBA00022475"/>
    </source>
</evidence>
<comment type="catalytic activity">
    <reaction evidence="7">
        <text>a peptidoglycan chain = a peptidoglycan chain with N-acetyl-1,6-anhydromuramyl-[peptide] at the reducing end + a peptidoglycan chain with N-acetylglucosamine at the non-reducing end.</text>
        <dbReference type="EC" id="4.2.2.29"/>
    </reaction>
</comment>
<keyword evidence="1 7" id="KW-1003">Cell membrane</keyword>
<proteinExistence type="inferred from homology"/>
<evidence type="ECO:0000256" key="3">
    <source>
        <dbReference type="ARBA" id="ARBA00022989"/>
    </source>
</evidence>
<gene>
    <name evidence="7" type="primary">mltG</name>
    <name evidence="9" type="ORF">SAMN05216410_1409</name>
</gene>
<feature type="compositionally biased region" description="Basic and acidic residues" evidence="8">
    <location>
        <begin position="9"/>
        <end position="26"/>
    </location>
</feature>
<dbReference type="PANTHER" id="PTHR30518:SF2">
    <property type="entry name" value="ENDOLYTIC MUREIN TRANSGLYCOSYLASE"/>
    <property type="match status" value="1"/>
</dbReference>
<dbReference type="PANTHER" id="PTHR30518">
    <property type="entry name" value="ENDOLYTIC MUREIN TRANSGLYCOSYLASE"/>
    <property type="match status" value="1"/>
</dbReference>
<feature type="site" description="Important for catalytic activity" evidence="7">
    <location>
        <position position="267"/>
    </location>
</feature>
<evidence type="ECO:0000256" key="5">
    <source>
        <dbReference type="ARBA" id="ARBA00023239"/>
    </source>
</evidence>
<dbReference type="GO" id="GO:0071555">
    <property type="term" value="P:cell wall organization"/>
    <property type="evidence" value="ECO:0007669"/>
    <property type="project" value="UniProtKB-KW"/>
</dbReference>
<evidence type="ECO:0000256" key="6">
    <source>
        <dbReference type="ARBA" id="ARBA00023316"/>
    </source>
</evidence>
<dbReference type="Pfam" id="PF02618">
    <property type="entry name" value="YceG"/>
    <property type="match status" value="1"/>
</dbReference>
<keyword evidence="2 7" id="KW-0812">Transmembrane</keyword>
<dbReference type="InterPro" id="IPR003770">
    <property type="entry name" value="MLTG-like"/>
</dbReference>
<evidence type="ECO:0000256" key="4">
    <source>
        <dbReference type="ARBA" id="ARBA00023136"/>
    </source>
</evidence>
<evidence type="ECO:0000256" key="8">
    <source>
        <dbReference type="SAM" id="MobiDB-lite"/>
    </source>
</evidence>
<dbReference type="GO" id="GO:0009252">
    <property type="term" value="P:peptidoglycan biosynthetic process"/>
    <property type="evidence" value="ECO:0007669"/>
    <property type="project" value="UniProtKB-UniRule"/>
</dbReference>
<dbReference type="GO" id="GO:0008932">
    <property type="term" value="F:lytic endotransglycosylase activity"/>
    <property type="evidence" value="ECO:0007669"/>
    <property type="project" value="UniProtKB-UniRule"/>
</dbReference>
<dbReference type="STRING" id="1814289.SAMN05216410_1409"/>
<dbReference type="Proteomes" id="UP000199039">
    <property type="component" value="Unassembled WGS sequence"/>
</dbReference>
<keyword evidence="10" id="KW-1185">Reference proteome</keyword>
<keyword evidence="5 7" id="KW-0456">Lyase</keyword>
<dbReference type="RefSeq" id="WP_175559031.1">
    <property type="nucleotide sequence ID" value="NZ_FMYH01000002.1"/>
</dbReference>
<dbReference type="AlphaFoldDB" id="A0A1G6JV41"/>
<keyword evidence="3 7" id="KW-1133">Transmembrane helix</keyword>
<evidence type="ECO:0000313" key="10">
    <source>
        <dbReference type="Proteomes" id="UP000199039"/>
    </source>
</evidence>
<evidence type="ECO:0000313" key="9">
    <source>
        <dbReference type="EMBL" id="SDC21856.1"/>
    </source>
</evidence>
<accession>A0A1G6JV41</accession>
<reference evidence="9 10" key="1">
    <citation type="submission" date="2016-09" db="EMBL/GenBank/DDBJ databases">
        <authorList>
            <person name="Capua I."/>
            <person name="De Benedictis P."/>
            <person name="Joannis T."/>
            <person name="Lombin L.H."/>
            <person name="Cattoli G."/>
        </authorList>
    </citation>
    <scope>NUCLEOTIDE SEQUENCE [LARGE SCALE GENOMIC DNA]</scope>
    <source>
        <strain evidence="9 10">ISLP-3</strain>
    </source>
</reference>
<dbReference type="Gene3D" id="3.30.1490.480">
    <property type="entry name" value="Endolytic murein transglycosylase"/>
    <property type="match status" value="1"/>
</dbReference>
<comment type="subcellular location">
    <subcellularLocation>
        <location evidence="7">Cell membrane</location>
        <topology evidence="7">Single-pass membrane protein</topology>
    </subcellularLocation>
</comment>
<dbReference type="GO" id="GO:0005886">
    <property type="term" value="C:plasma membrane"/>
    <property type="evidence" value="ECO:0007669"/>
    <property type="project" value="UniProtKB-SubCell"/>
</dbReference>
<organism evidence="9 10">
    <name type="scientific">Sanguibacter gelidistatuariae</name>
    <dbReference type="NCBI Taxonomy" id="1814289"/>
    <lineage>
        <taxon>Bacteria</taxon>
        <taxon>Bacillati</taxon>
        <taxon>Actinomycetota</taxon>
        <taxon>Actinomycetes</taxon>
        <taxon>Micrococcales</taxon>
        <taxon>Sanguibacteraceae</taxon>
        <taxon>Sanguibacter</taxon>
    </lineage>
</organism>